<reference evidence="2 3" key="1">
    <citation type="journal article" date="2012" name="J. Bacteriol.">
        <title>Genome sequence of an alkane-degrading bacterium, Alcanivorax pacificus type strain W11-5, isolated from deep sea sediment.</title>
        <authorList>
            <person name="Lai Q."/>
            <person name="Shao Z."/>
        </authorList>
    </citation>
    <scope>NUCLEOTIDE SEQUENCE [LARGE SCALE GENOMIC DNA]</scope>
    <source>
        <strain evidence="2 3">W11-5</strain>
    </source>
</reference>
<dbReference type="Proteomes" id="UP000006764">
    <property type="component" value="Chromosome"/>
</dbReference>
<dbReference type="HOGENOM" id="CLU_961845_0_0_6"/>
<sequence length="289" mass="30663">MRASSSPIRPALRSASIAICLPGMASSMKRAPTSAMRPAPLVITMKLITTRIRNTARPTAKLPPTRKCPNASITLPAASPPWWPSISTTRVEATFSDRRSRVVNSNTVGNDANSSVSRVNIATSSTITASAMLKVKNRSSASGGNGRIIMLRTSRMSTGPASSFARPSANHWPAVATPSPFMRRLPADRVPPAPAAALAAPAVHHAAAAWPRPALPPRRCTARREFPAPDPRAGTGRAPAAAPPATAHRARCPAPGYGRQWRPHLWRPRAARPCAVLRNAAPRHSGSGW</sequence>
<feature type="region of interest" description="Disordered" evidence="1">
    <location>
        <begin position="223"/>
        <end position="254"/>
    </location>
</feature>
<evidence type="ECO:0000313" key="3">
    <source>
        <dbReference type="Proteomes" id="UP000006764"/>
    </source>
</evidence>
<name>A0A0B4XSP3_9GAMM</name>
<dbReference type="AntiFam" id="ANF00104">
    <property type="entry name" value="Shadow ORF (opposite FlhA)"/>
</dbReference>
<keyword evidence="3" id="KW-1185">Reference proteome</keyword>
<protein>
    <submittedName>
        <fullName evidence="2">Uncharacterized protein</fullName>
    </submittedName>
</protein>
<dbReference type="AlphaFoldDB" id="A0A0B4XSP3"/>
<accession>A0A0B4XSP3</accession>
<evidence type="ECO:0000313" key="2">
    <source>
        <dbReference type="EMBL" id="AJD49327.1"/>
    </source>
</evidence>
<proteinExistence type="predicted"/>
<organism evidence="2 3">
    <name type="scientific">Isoalcanivorax pacificus W11-5</name>
    <dbReference type="NCBI Taxonomy" id="391936"/>
    <lineage>
        <taxon>Bacteria</taxon>
        <taxon>Pseudomonadati</taxon>
        <taxon>Pseudomonadota</taxon>
        <taxon>Gammaproteobacteria</taxon>
        <taxon>Oceanospirillales</taxon>
        <taxon>Alcanivoracaceae</taxon>
        <taxon>Isoalcanivorax</taxon>
    </lineage>
</organism>
<feature type="compositionally biased region" description="Low complexity" evidence="1">
    <location>
        <begin position="231"/>
        <end position="254"/>
    </location>
</feature>
<gene>
    <name evidence="2" type="ORF">S7S_14575</name>
</gene>
<dbReference type="KEGG" id="apac:S7S_14575"/>
<dbReference type="EMBL" id="CP004387">
    <property type="protein sequence ID" value="AJD49327.1"/>
    <property type="molecule type" value="Genomic_DNA"/>
</dbReference>
<evidence type="ECO:0000256" key="1">
    <source>
        <dbReference type="SAM" id="MobiDB-lite"/>
    </source>
</evidence>